<name>D2W3F8_NAEGR</name>
<feature type="region of interest" description="Disordered" evidence="1">
    <location>
        <begin position="137"/>
        <end position="163"/>
    </location>
</feature>
<dbReference type="EMBL" id="GG738931">
    <property type="protein sequence ID" value="EFC36413.1"/>
    <property type="molecule type" value="Genomic_DNA"/>
</dbReference>
<dbReference type="OMA" id="KIKGGWC"/>
<feature type="compositionally biased region" description="Polar residues" evidence="1">
    <location>
        <begin position="153"/>
        <end position="162"/>
    </location>
</feature>
<sequence>MRKFRQSNVSAADHLEPDAFDSVIRKSFSVDDIIIAEYDVKGSILSKGTLYICKDRILCKKPKVALEYKQIQSLNCVKKKVSIKLDDSKTEHDLKCKSMEYASSVYNLIKELYLIHQSKPLEKVSLDEKNKKYLEGKMPKLDESATPTEEKQNSAGTGSSTPKGIVSQMLGKSIVDFNVLIVESQDYFDCKISLQKQTIQYSTHELKFTEITEFNILSTPYHIQIKFNNPKIKSLTLLVREYISFTQTLKKKYPNLEISFSPNCRTSKIKGGWCNDVTVLASTENSGGPPIMGLKPPGGMPHKKVSSMVSPVAEEDKNVDDIGKNQPGLFVTSSKKLPVDNSEESSSKAHLRSRSVFTKPVSSGTFTPPASYKLPEHTPNTPIAKRKSDDMGGSSSTPLIIPPRVQADSVTTPQAQNVTSTPTIILSSPKTPIDNSKNTTPLSVATPPIIVTDTTTTAQSENTSSSDPVTTEENKVVVHLNLNRAKQARQRKPSTIHRPQMSKIDEATKERTIEVGAEAGSNAQLDRAVDLNVATKRRASSVKTPKSPVEEGMDTV</sequence>
<gene>
    <name evidence="2" type="ORF">NAEGRDRAFT_82229</name>
</gene>
<organism evidence="3">
    <name type="scientific">Naegleria gruberi</name>
    <name type="common">Amoeba</name>
    <dbReference type="NCBI Taxonomy" id="5762"/>
    <lineage>
        <taxon>Eukaryota</taxon>
        <taxon>Discoba</taxon>
        <taxon>Heterolobosea</taxon>
        <taxon>Tetramitia</taxon>
        <taxon>Eutetramitia</taxon>
        <taxon>Vahlkampfiidae</taxon>
        <taxon>Naegleria</taxon>
    </lineage>
</organism>
<feature type="compositionally biased region" description="Polar residues" evidence="1">
    <location>
        <begin position="424"/>
        <end position="443"/>
    </location>
</feature>
<keyword evidence="3" id="KW-1185">Reference proteome</keyword>
<dbReference type="KEGG" id="ngr:NAEGRDRAFT_82229"/>
<dbReference type="InParanoid" id="D2W3F8"/>
<feature type="region of interest" description="Disordered" evidence="1">
    <location>
        <begin position="516"/>
        <end position="556"/>
    </location>
</feature>
<proteinExistence type="predicted"/>
<protein>
    <submittedName>
        <fullName evidence="2">Predicted protein</fullName>
    </submittedName>
</protein>
<evidence type="ECO:0000313" key="3">
    <source>
        <dbReference type="Proteomes" id="UP000006671"/>
    </source>
</evidence>
<feature type="compositionally biased region" description="Basic and acidic residues" evidence="1">
    <location>
        <begin position="137"/>
        <end position="152"/>
    </location>
</feature>
<dbReference type="Proteomes" id="UP000006671">
    <property type="component" value="Unassembled WGS sequence"/>
</dbReference>
<dbReference type="VEuPathDB" id="AmoebaDB:NAEGRDRAFT_82229"/>
<reference evidence="2 3" key="1">
    <citation type="journal article" date="2010" name="Cell">
        <title>The genome of Naegleria gruberi illuminates early eukaryotic versatility.</title>
        <authorList>
            <person name="Fritz-Laylin L.K."/>
            <person name="Prochnik S.E."/>
            <person name="Ginger M.L."/>
            <person name="Dacks J.B."/>
            <person name="Carpenter M.L."/>
            <person name="Field M.C."/>
            <person name="Kuo A."/>
            <person name="Paredez A."/>
            <person name="Chapman J."/>
            <person name="Pham J."/>
            <person name="Shu S."/>
            <person name="Neupane R."/>
            <person name="Cipriano M."/>
            <person name="Mancuso J."/>
            <person name="Tu H."/>
            <person name="Salamov A."/>
            <person name="Lindquist E."/>
            <person name="Shapiro H."/>
            <person name="Lucas S."/>
            <person name="Grigoriev I.V."/>
            <person name="Cande W.Z."/>
            <person name="Fulton C."/>
            <person name="Rokhsar D.S."/>
            <person name="Dawson S.C."/>
        </authorList>
    </citation>
    <scope>NUCLEOTIDE SEQUENCE [LARGE SCALE GENOMIC DNA]</scope>
    <source>
        <strain evidence="2 3">NEG-M</strain>
    </source>
</reference>
<dbReference type="AlphaFoldDB" id="D2W3F8"/>
<feature type="region of interest" description="Disordered" evidence="1">
    <location>
        <begin position="424"/>
        <end position="444"/>
    </location>
</feature>
<dbReference type="OrthoDB" id="10354651at2759"/>
<feature type="region of interest" description="Disordered" evidence="1">
    <location>
        <begin position="314"/>
        <end position="400"/>
    </location>
</feature>
<feature type="compositionally biased region" description="Basic and acidic residues" evidence="1">
    <location>
        <begin position="314"/>
        <end position="323"/>
    </location>
</feature>
<evidence type="ECO:0000313" key="2">
    <source>
        <dbReference type="EMBL" id="EFC36413.1"/>
    </source>
</evidence>
<evidence type="ECO:0000256" key="1">
    <source>
        <dbReference type="SAM" id="MobiDB-lite"/>
    </source>
</evidence>
<dbReference type="RefSeq" id="XP_002669157.1">
    <property type="nucleotide sequence ID" value="XM_002669111.1"/>
</dbReference>
<dbReference type="GeneID" id="8862292"/>
<accession>D2W3F8</accession>